<dbReference type="GO" id="GO:0003729">
    <property type="term" value="F:mRNA binding"/>
    <property type="evidence" value="ECO:0007669"/>
    <property type="project" value="TreeGrafter"/>
</dbReference>
<dbReference type="GO" id="GO:0001732">
    <property type="term" value="P:formation of cytoplasmic translation initiation complex"/>
    <property type="evidence" value="ECO:0007669"/>
    <property type="project" value="TreeGrafter"/>
</dbReference>
<gene>
    <name evidence="7" type="ORF">BN1204_023050</name>
    <name evidence="6" type="ORF">NCLIV_0230</name>
</gene>
<dbReference type="InterPro" id="IPR027512">
    <property type="entry name" value="EIF3A"/>
</dbReference>
<evidence type="ECO:0000256" key="4">
    <source>
        <dbReference type="SAM" id="MobiDB-lite"/>
    </source>
</evidence>
<evidence type="ECO:0000313" key="6">
    <source>
        <dbReference type="EMBL" id="CBZ52517.1"/>
    </source>
</evidence>
<dbReference type="eggNOG" id="KOG2072">
    <property type="taxonomic scope" value="Eukaryota"/>
</dbReference>
<dbReference type="PANTHER" id="PTHR14005:SF0">
    <property type="entry name" value="EUKARYOTIC TRANSLATION INITIATION FACTOR 3 SUBUNIT A"/>
    <property type="match status" value="1"/>
</dbReference>
<dbReference type="Gene3D" id="4.10.860.10">
    <property type="entry name" value="UVR domain"/>
    <property type="match status" value="1"/>
</dbReference>
<dbReference type="RefSeq" id="XP_003882549.1">
    <property type="nucleotide sequence ID" value="XM_003882500.1"/>
</dbReference>
<evidence type="ECO:0000259" key="5">
    <source>
        <dbReference type="Pfam" id="PF22591"/>
    </source>
</evidence>
<dbReference type="Proteomes" id="UP000007494">
    <property type="component" value="Chromosome VIIa"/>
</dbReference>
<dbReference type="GO" id="GO:0071541">
    <property type="term" value="C:eukaryotic translation initiation factor 3 complex, eIF3m"/>
    <property type="evidence" value="ECO:0007669"/>
    <property type="project" value="TreeGrafter"/>
</dbReference>
<evidence type="ECO:0000256" key="2">
    <source>
        <dbReference type="ARBA" id="ARBA00022540"/>
    </source>
</evidence>
<dbReference type="VEuPathDB" id="ToxoDB:NCLIV_0230"/>
<evidence type="ECO:0000313" key="7">
    <source>
        <dbReference type="EMBL" id="CEL66494.1"/>
    </source>
</evidence>
<reference evidence="7" key="4">
    <citation type="journal article" date="2015" name="PLoS ONE">
        <title>Comprehensive Evaluation of Toxoplasma gondii VEG and Neospora caninum LIV Genomes with Tachyzoite Stage Transcriptome and Proteome Defines Novel Transcript Features.</title>
        <authorList>
            <person name="Ramaprasad A."/>
            <person name="Mourier T."/>
            <person name="Naeem R."/>
            <person name="Malas T.B."/>
            <person name="Moussa E."/>
            <person name="Panigrahi A."/>
            <person name="Vermont S.J."/>
            <person name="Otto T.D."/>
            <person name="Wastling J."/>
            <person name="Pain A."/>
        </authorList>
    </citation>
    <scope>NUCLEOTIDE SEQUENCE</scope>
    <source>
        <strain evidence="7">Liverpool</strain>
    </source>
</reference>
<evidence type="ECO:0000313" key="8">
    <source>
        <dbReference type="Proteomes" id="UP000007494"/>
    </source>
</evidence>
<proteinExistence type="predicted"/>
<accession>F0VFM3</accession>
<feature type="region of interest" description="Disordered" evidence="4">
    <location>
        <begin position="601"/>
        <end position="671"/>
    </location>
</feature>
<reference evidence="6" key="1">
    <citation type="submission" date="2011-02" db="EMBL/GenBank/DDBJ databases">
        <authorList>
            <person name="Aslett M."/>
        </authorList>
    </citation>
    <scope>NUCLEOTIDE SEQUENCE</scope>
    <source>
        <strain evidence="6">Liverpool</strain>
    </source>
</reference>
<dbReference type="GO" id="GO:0071540">
    <property type="term" value="C:eukaryotic translation initiation factor 3 complex, eIF3e"/>
    <property type="evidence" value="ECO:0007669"/>
    <property type="project" value="TreeGrafter"/>
</dbReference>
<organism evidence="6 8">
    <name type="scientific">Neospora caninum (strain Liverpool)</name>
    <dbReference type="NCBI Taxonomy" id="572307"/>
    <lineage>
        <taxon>Eukaryota</taxon>
        <taxon>Sar</taxon>
        <taxon>Alveolata</taxon>
        <taxon>Apicomplexa</taxon>
        <taxon>Conoidasida</taxon>
        <taxon>Coccidia</taxon>
        <taxon>Eucoccidiorida</taxon>
        <taxon>Eimeriorina</taxon>
        <taxon>Sarcocystidae</taxon>
        <taxon>Neospora</taxon>
    </lineage>
</organism>
<evidence type="ECO:0000256" key="1">
    <source>
        <dbReference type="ARBA" id="ARBA00022490"/>
    </source>
</evidence>
<feature type="domain" description="eIF3a PCI" evidence="5">
    <location>
        <begin position="8"/>
        <end position="430"/>
    </location>
</feature>
<dbReference type="Pfam" id="PF22591">
    <property type="entry name" value="eIF3a_PCI_TPR-like"/>
    <property type="match status" value="1"/>
</dbReference>
<feature type="compositionally biased region" description="Basic and acidic residues" evidence="4">
    <location>
        <begin position="876"/>
        <end position="909"/>
    </location>
</feature>
<reference evidence="6" key="2">
    <citation type="submission" date="2011-03" db="EMBL/GenBank/DDBJ databases">
        <title>Comparative genomics and transcriptomics of Neospora caninum and Toxoplasma gondii.</title>
        <authorList>
            <person name="Reid A.J."/>
            <person name="Sohal A."/>
            <person name="Harris D."/>
            <person name="Quail M."/>
            <person name="Sanders M."/>
            <person name="Berriman M."/>
            <person name="Wastling J.M."/>
            <person name="Pain A."/>
        </authorList>
    </citation>
    <scope>NUCLEOTIDE SEQUENCE</scope>
    <source>
        <strain evidence="6">Liverpool</strain>
    </source>
</reference>
<feature type="compositionally biased region" description="Basic and acidic residues" evidence="4">
    <location>
        <begin position="981"/>
        <end position="994"/>
    </location>
</feature>
<dbReference type="GeneID" id="13444598"/>
<keyword evidence="1" id="KW-0963">Cytoplasm</keyword>
<dbReference type="EMBL" id="FR823388">
    <property type="protein sequence ID" value="CBZ52517.1"/>
    <property type="molecule type" value="Genomic_DNA"/>
</dbReference>
<keyword evidence="8" id="KW-1185">Reference proteome</keyword>
<dbReference type="Gene3D" id="1.25.40.860">
    <property type="match status" value="2"/>
</dbReference>
<keyword evidence="2 6" id="KW-0396">Initiation factor</keyword>
<dbReference type="InParanoid" id="F0VFM3"/>
<feature type="compositionally biased region" description="Basic and acidic residues" evidence="4">
    <location>
        <begin position="601"/>
        <end position="670"/>
    </location>
</feature>
<dbReference type="OrthoDB" id="1938156at2759"/>
<dbReference type="AlphaFoldDB" id="F0VFM3"/>
<name>F0VFM3_NEOCL</name>
<dbReference type="OMA" id="EHITNKR"/>
<evidence type="ECO:0000256" key="3">
    <source>
        <dbReference type="ARBA" id="ARBA00022917"/>
    </source>
</evidence>
<dbReference type="PANTHER" id="PTHR14005">
    <property type="entry name" value="EUKARYOTIC TRANSLATION INITIATION FACTOR 3, THETA SUBUNIT"/>
    <property type="match status" value="1"/>
</dbReference>
<sequence>MQSFQKPENALKRANELLSVGQQDAALKILHGAIGHRRFRSQGWDSVQETIMIRHVQLCVDENKLRLARDGLHQYRIISQHANIQSLGKVIAELRSRAEQKLTQAKEAAGSPGPKGPDAPALVPATGLGDLDLIADSPEDLLLSTLQIEVRSAEARGIHQALRSVWDVYKMVLDLLRTTPKLERVYHETARKAFLFCKDNQRPQEFKRLCDVLRSHFALILKNRHKEDYESLMRPDLHLETRMQQLVVASDLELWRECFATAEDLYSLGLHDYFFKALRTGQDLFHNSREKLMRWLAIYYEKLSRVTWVAENYLFHALAWIKLLLHVKGFKKNASQEDLQAMASVAVLAVLSIPISGAEKKPGDDAVTMGEGMNYGSLEQQKKLTMLLGHSTLPTREGLKAVLFTKDLVSLADENCQQLLSLIESEFTPLKLCSLCQPLLDAVSENPLLEPYVYPLKRVIFHKLIFQLSRVYATLSIKHFTTHICTTSFLPWSQAEKLFVALVQQQQSAASGSFLGTGSSGPGAAANASGGGLSIRLDYASSAILFETPDAAAANTLRHQLCNLAKQIDKAVHMICPGQSVEERMDRRRFLQELPARLEAETKRMAERTRATHSRRLEKQEEQQKMEEERRRKEAEQRRVEEKQERERREEATRRREERRMQQEKIKQRSETAAQMLEEIKKLGGKASSNILIKGKQLGDINIDDVLQGNVDYDDLEKAQMMQLNQERIARLRQRRQNFRRVCHFIRACREEELPLLIKWQEQQLARDTQILLDMQNRHEEEHKAAFEAALEEKQIFEVVKGDKEDWVTEKLADRQKEFEKQAQEQRERLLSVLRQAKIQRARARKEEHLKKLKIEVERKRMEEEQKKYLEQLEKKRQEEEAKAKRLAEQAEKQRQRELEIEEKQRQLDLEATAAMRNGPSGPRAAAPASGSPSGKADRPGSPVAPAEASSADSWRRSERLDGAAARRRAPNAPSAGTGRGDQDEGFERWREGKLSSAGSPGNAAEEEKARPRLRIAAAALSEHLTSDKEVRAEAQNGDVPKAAEDDEGFTTVSRSRRK</sequence>
<feature type="region of interest" description="Disordered" evidence="4">
    <location>
        <begin position="876"/>
        <end position="1059"/>
    </location>
</feature>
<dbReference type="GO" id="GO:0003743">
    <property type="term" value="F:translation initiation factor activity"/>
    <property type="evidence" value="ECO:0007669"/>
    <property type="project" value="UniProtKB-KW"/>
</dbReference>
<keyword evidence="3" id="KW-0648">Protein biosynthesis</keyword>
<dbReference type="FunCoup" id="F0VFM3">
    <property type="interactions" value="348"/>
</dbReference>
<dbReference type="InterPro" id="IPR054711">
    <property type="entry name" value="eIF3a_PCI_TPR-like"/>
</dbReference>
<feature type="compositionally biased region" description="Low complexity" evidence="4">
    <location>
        <begin position="919"/>
        <end position="935"/>
    </location>
</feature>
<protein>
    <submittedName>
        <fullName evidence="6 7">Eukaryotic translation initiation factor 3 subunit 10</fullName>
    </submittedName>
</protein>
<reference evidence="8" key="3">
    <citation type="journal article" date="2012" name="PLoS Pathog.">
        <title>Comparative genomics of the apicomplexan parasites Toxoplasma gondii and Neospora caninum: Coccidia differing in host range and transmission strategy.</title>
        <authorList>
            <person name="Reid A.J."/>
            <person name="Vermont S.J."/>
            <person name="Cotton J.A."/>
            <person name="Harris D."/>
            <person name="Hill-Cawthorne G.A."/>
            <person name="Konen-Waisman S."/>
            <person name="Latham S.M."/>
            <person name="Mourier T."/>
            <person name="Norton R."/>
            <person name="Quail M.A."/>
            <person name="Sanders M."/>
            <person name="Shanmugam D."/>
            <person name="Sohal A."/>
            <person name="Wasmuth J.D."/>
            <person name="Brunk B."/>
            <person name="Grigg M.E."/>
            <person name="Howard J.C."/>
            <person name="Parkinson J."/>
            <person name="Roos D.S."/>
            <person name="Trees A.J."/>
            <person name="Berriman M."/>
            <person name="Pain A."/>
            <person name="Wastling J.M."/>
        </authorList>
    </citation>
    <scope>NUCLEOTIDE SEQUENCE [LARGE SCALE GENOMIC DNA]</scope>
    <source>
        <strain evidence="8">Liverpool</strain>
    </source>
</reference>
<dbReference type="GO" id="GO:0002188">
    <property type="term" value="P:translation reinitiation"/>
    <property type="evidence" value="ECO:0007669"/>
    <property type="project" value="TreeGrafter"/>
</dbReference>
<dbReference type="GO" id="GO:0043614">
    <property type="term" value="C:multi-eIF complex"/>
    <property type="evidence" value="ECO:0007669"/>
    <property type="project" value="TreeGrafter"/>
</dbReference>
<dbReference type="EMBL" id="LN714481">
    <property type="protein sequence ID" value="CEL66494.1"/>
    <property type="molecule type" value="Genomic_DNA"/>
</dbReference>